<name>A0A484C097_DRONA</name>
<protein>
    <submittedName>
        <fullName evidence="1">Uncharacterized protein</fullName>
    </submittedName>
</protein>
<organism evidence="1 2">
    <name type="scientific">Drosophila navojoa</name>
    <name type="common">Fruit fly</name>
    <dbReference type="NCBI Taxonomy" id="7232"/>
    <lineage>
        <taxon>Eukaryota</taxon>
        <taxon>Metazoa</taxon>
        <taxon>Ecdysozoa</taxon>
        <taxon>Arthropoda</taxon>
        <taxon>Hexapoda</taxon>
        <taxon>Insecta</taxon>
        <taxon>Pterygota</taxon>
        <taxon>Neoptera</taxon>
        <taxon>Endopterygota</taxon>
        <taxon>Diptera</taxon>
        <taxon>Brachycera</taxon>
        <taxon>Muscomorpha</taxon>
        <taxon>Ephydroidea</taxon>
        <taxon>Drosophilidae</taxon>
        <taxon>Drosophila</taxon>
    </lineage>
</organism>
<dbReference type="AlphaFoldDB" id="A0A484C097"/>
<evidence type="ECO:0000313" key="1">
    <source>
        <dbReference type="EMBL" id="TDG53232.1"/>
    </source>
</evidence>
<comment type="caution">
    <text evidence="1">The sequence shown here is derived from an EMBL/GenBank/DDBJ whole genome shotgun (WGS) entry which is preliminary data.</text>
</comment>
<dbReference type="Proteomes" id="UP000295192">
    <property type="component" value="Unassembled WGS sequence"/>
</dbReference>
<dbReference type="EMBL" id="LSRL02000001">
    <property type="protein sequence ID" value="TDG53232.1"/>
    <property type="molecule type" value="Genomic_DNA"/>
</dbReference>
<proteinExistence type="predicted"/>
<sequence length="67" mass="7353">MDLFVDLFKETRNDSSSAKICAEVILLWSITVLSFIHSHNHRFRGGGTFCVCITSSSVAVSGFITSL</sequence>
<reference evidence="1 2" key="1">
    <citation type="journal article" date="2019" name="J. Hered.">
        <title>An Improved Genome Assembly for Drosophila navojoa, the Basal Species in the mojavensis Cluster.</title>
        <authorList>
            <person name="Vanderlinde T."/>
            <person name="Dupim E.G."/>
            <person name="Nazario-Yepiz N.O."/>
            <person name="Carvalho A.B."/>
        </authorList>
    </citation>
    <scope>NUCLEOTIDE SEQUENCE [LARGE SCALE GENOMIC DNA]</scope>
    <source>
        <strain evidence="1">Navoj_Jal97</strain>
        <tissue evidence="1">Whole organism</tissue>
    </source>
</reference>
<evidence type="ECO:0000313" key="2">
    <source>
        <dbReference type="Proteomes" id="UP000295192"/>
    </source>
</evidence>
<gene>
    <name evidence="1" type="ORF">AWZ03_000047</name>
</gene>
<accession>A0A484C097</accession>
<keyword evidence="2" id="KW-1185">Reference proteome</keyword>